<evidence type="ECO:0000313" key="9">
    <source>
        <dbReference type="Proteomes" id="UP000746751"/>
    </source>
</evidence>
<dbReference type="AlphaFoldDB" id="A0A921IPP0"/>
<dbReference type="SUPFAM" id="SSF51735">
    <property type="entry name" value="NAD(P)-binding Rossmann-fold domains"/>
    <property type="match status" value="1"/>
</dbReference>
<dbReference type="InterPro" id="IPR006140">
    <property type="entry name" value="D-isomer_DH_NAD-bd"/>
</dbReference>
<proteinExistence type="inferred from homology"/>
<evidence type="ECO:0000259" key="6">
    <source>
        <dbReference type="Pfam" id="PF00389"/>
    </source>
</evidence>
<evidence type="ECO:0000313" key="8">
    <source>
        <dbReference type="EMBL" id="HJG30842.1"/>
    </source>
</evidence>
<dbReference type="EMBL" id="DYVF01000039">
    <property type="protein sequence ID" value="HJG30842.1"/>
    <property type="molecule type" value="Genomic_DNA"/>
</dbReference>
<gene>
    <name evidence="8" type="ORF">K8U80_05545</name>
</gene>
<comment type="caution">
    <text evidence="8">The sequence shown here is derived from an EMBL/GenBank/DDBJ whole genome shotgun (WGS) entry which is preliminary data.</text>
</comment>
<dbReference type="Pfam" id="PF02826">
    <property type="entry name" value="2-Hacid_dh_C"/>
    <property type="match status" value="1"/>
</dbReference>
<evidence type="ECO:0000256" key="1">
    <source>
        <dbReference type="ARBA" id="ARBA00005854"/>
    </source>
</evidence>
<dbReference type="Proteomes" id="UP000746751">
    <property type="component" value="Unassembled WGS sequence"/>
</dbReference>
<dbReference type="InterPro" id="IPR050857">
    <property type="entry name" value="D-2-hydroxyacid_DH"/>
</dbReference>
<dbReference type="Gene3D" id="3.40.50.720">
    <property type="entry name" value="NAD(P)-binding Rossmann-like Domain"/>
    <property type="match status" value="2"/>
</dbReference>
<keyword evidence="3 5" id="KW-0560">Oxidoreductase</keyword>
<dbReference type="CDD" id="cd12177">
    <property type="entry name" value="2-Hacid_dh_12"/>
    <property type="match status" value="1"/>
</dbReference>
<evidence type="ECO:0000256" key="3">
    <source>
        <dbReference type="ARBA" id="ARBA00023002"/>
    </source>
</evidence>
<accession>A0A921IPP0</accession>
<evidence type="ECO:0000256" key="4">
    <source>
        <dbReference type="ARBA" id="ARBA00023027"/>
    </source>
</evidence>
<keyword evidence="4" id="KW-0520">NAD</keyword>
<dbReference type="PANTHER" id="PTHR42789:SF1">
    <property type="entry name" value="D-ISOMER SPECIFIC 2-HYDROXYACID DEHYDROGENASE FAMILY PROTEIN (AFU_ORTHOLOGUE AFUA_6G10090)"/>
    <property type="match status" value="1"/>
</dbReference>
<reference evidence="8" key="2">
    <citation type="submission" date="2021-09" db="EMBL/GenBank/DDBJ databases">
        <authorList>
            <person name="Gilroy R."/>
        </authorList>
    </citation>
    <scope>NUCLEOTIDE SEQUENCE</scope>
    <source>
        <strain evidence="8">ChiGjej2B2-7701</strain>
    </source>
</reference>
<feature type="domain" description="D-isomer specific 2-hydroxyacid dehydrogenase NAD-binding" evidence="7">
    <location>
        <begin position="115"/>
        <end position="297"/>
    </location>
</feature>
<dbReference type="Pfam" id="PF00389">
    <property type="entry name" value="2-Hacid_dh"/>
    <property type="match status" value="1"/>
</dbReference>
<organism evidence="8 9">
    <name type="scientific">Collinsella ihumii</name>
    <dbReference type="NCBI Taxonomy" id="1720204"/>
    <lineage>
        <taxon>Bacteria</taxon>
        <taxon>Bacillati</taxon>
        <taxon>Actinomycetota</taxon>
        <taxon>Coriobacteriia</taxon>
        <taxon>Coriobacteriales</taxon>
        <taxon>Coriobacteriaceae</taxon>
        <taxon>Collinsella</taxon>
    </lineage>
</organism>
<sequence>MDYRIAIVNSSSFGRRFPDQMERLEKIGTVERVRVAGDAHGAELAETLKDFNIIISSVTPFFDAEFFEHKTDLLLLSRHGIGYNNVDVAACNATGCILTTVPPLVERDAVAEGAVALLLDCMRHVSDSHVAANEGRWAERASFVGNGVSGKTLGIIGCGNIGTRVVEILARGYDLKVLACDPVQRDEWADGLRAQGVDFEYTDLDTVVSNCDILTLNADLNPTSFHILDADALSKMKKGVYVVDNARADLIDQPAMLAALEDGTVKGLAMDVMHDEPPRPDDPYFNHPKVLVCPHISAYTEECLRGMGEKCVGDVERFVAGEEPVNEIRA</sequence>
<keyword evidence="2" id="KW-0028">Amino-acid biosynthesis</keyword>
<dbReference type="SUPFAM" id="SSF52283">
    <property type="entry name" value="Formate/glycerate dehydrogenase catalytic domain-like"/>
    <property type="match status" value="1"/>
</dbReference>
<dbReference type="GO" id="GO:0008652">
    <property type="term" value="P:amino acid biosynthetic process"/>
    <property type="evidence" value="ECO:0007669"/>
    <property type="project" value="UniProtKB-KW"/>
</dbReference>
<comment type="similarity">
    <text evidence="1 5">Belongs to the D-isomer specific 2-hydroxyacid dehydrogenase family.</text>
</comment>
<evidence type="ECO:0000259" key="7">
    <source>
        <dbReference type="Pfam" id="PF02826"/>
    </source>
</evidence>
<dbReference type="InterPro" id="IPR036291">
    <property type="entry name" value="NAD(P)-bd_dom_sf"/>
</dbReference>
<dbReference type="GO" id="GO:0051287">
    <property type="term" value="F:NAD binding"/>
    <property type="evidence" value="ECO:0007669"/>
    <property type="project" value="InterPro"/>
</dbReference>
<dbReference type="PROSITE" id="PS00065">
    <property type="entry name" value="D_2_HYDROXYACID_DH_1"/>
    <property type="match status" value="1"/>
</dbReference>
<evidence type="ECO:0000256" key="5">
    <source>
        <dbReference type="RuleBase" id="RU003719"/>
    </source>
</evidence>
<dbReference type="GO" id="GO:0016616">
    <property type="term" value="F:oxidoreductase activity, acting on the CH-OH group of donors, NAD or NADP as acceptor"/>
    <property type="evidence" value="ECO:0007669"/>
    <property type="project" value="InterPro"/>
</dbReference>
<protein>
    <submittedName>
        <fullName evidence="8">D-isomer specific 2-hydroxyacid dehydrogenase family protein</fullName>
    </submittedName>
</protein>
<feature type="domain" description="D-isomer specific 2-hydroxyacid dehydrogenase catalytic" evidence="6">
    <location>
        <begin position="18"/>
        <end position="328"/>
    </location>
</feature>
<reference evidence="8" key="1">
    <citation type="journal article" date="2021" name="PeerJ">
        <title>Extensive microbial diversity within the chicken gut microbiome revealed by metagenomics and culture.</title>
        <authorList>
            <person name="Gilroy R."/>
            <person name="Ravi A."/>
            <person name="Getino M."/>
            <person name="Pursley I."/>
            <person name="Horton D.L."/>
            <person name="Alikhan N.F."/>
            <person name="Baker D."/>
            <person name="Gharbi K."/>
            <person name="Hall N."/>
            <person name="Watson M."/>
            <person name="Adriaenssens E.M."/>
            <person name="Foster-Nyarko E."/>
            <person name="Jarju S."/>
            <person name="Secka A."/>
            <person name="Antonio M."/>
            <person name="Oren A."/>
            <person name="Chaudhuri R.R."/>
            <person name="La Ragione R."/>
            <person name="Hildebrand F."/>
            <person name="Pallen M.J."/>
        </authorList>
    </citation>
    <scope>NUCLEOTIDE SEQUENCE</scope>
    <source>
        <strain evidence="8">ChiGjej2B2-7701</strain>
    </source>
</reference>
<dbReference type="InterPro" id="IPR006139">
    <property type="entry name" value="D-isomer_2_OHA_DH_cat_dom"/>
</dbReference>
<dbReference type="InterPro" id="IPR029752">
    <property type="entry name" value="D-isomer_DH_CS1"/>
</dbReference>
<dbReference type="PANTHER" id="PTHR42789">
    <property type="entry name" value="D-ISOMER SPECIFIC 2-HYDROXYACID DEHYDROGENASE FAMILY PROTEIN (AFU_ORTHOLOGUE AFUA_6G10090)"/>
    <property type="match status" value="1"/>
</dbReference>
<evidence type="ECO:0000256" key="2">
    <source>
        <dbReference type="ARBA" id="ARBA00022605"/>
    </source>
</evidence>
<name>A0A921IPP0_9ACTN</name>